<accession>A0AAN7U4W9</accession>
<organism evidence="2 3">
    <name type="scientific">Xylaria bambusicola</name>
    <dbReference type="NCBI Taxonomy" id="326684"/>
    <lineage>
        <taxon>Eukaryota</taxon>
        <taxon>Fungi</taxon>
        <taxon>Dikarya</taxon>
        <taxon>Ascomycota</taxon>
        <taxon>Pezizomycotina</taxon>
        <taxon>Sordariomycetes</taxon>
        <taxon>Xylariomycetidae</taxon>
        <taxon>Xylariales</taxon>
        <taxon>Xylariaceae</taxon>
        <taxon>Xylaria</taxon>
    </lineage>
</organism>
<keyword evidence="3" id="KW-1185">Reference proteome</keyword>
<evidence type="ECO:0000313" key="3">
    <source>
        <dbReference type="Proteomes" id="UP001305414"/>
    </source>
</evidence>
<dbReference type="EMBL" id="JAWHQM010000002">
    <property type="protein sequence ID" value="KAK5625315.1"/>
    <property type="molecule type" value="Genomic_DNA"/>
</dbReference>
<name>A0AAN7U4W9_9PEZI</name>
<feature type="signal peptide" evidence="1">
    <location>
        <begin position="1"/>
        <end position="18"/>
    </location>
</feature>
<evidence type="ECO:0000313" key="2">
    <source>
        <dbReference type="EMBL" id="KAK5625315.1"/>
    </source>
</evidence>
<dbReference type="Proteomes" id="UP001305414">
    <property type="component" value="Unassembled WGS sequence"/>
</dbReference>
<comment type="caution">
    <text evidence="2">The sequence shown here is derived from an EMBL/GenBank/DDBJ whole genome shotgun (WGS) entry which is preliminary data.</text>
</comment>
<sequence length="158" mass="16674">MLSLLAISLTFLAHLGAGTPAPNLELSIPPLLPPNATGPLAPVISLLANIGNGDPPQILWTPNPSPECAKDVGGNDGELQCCRVTIAGDLPIVVFLAEIYGYNLNPNDINGVICELFSVSSLGSFFFSLLSEWTYSLLPADEALRSLSGCRNPVQDEN</sequence>
<proteinExistence type="predicted"/>
<keyword evidence="1" id="KW-0732">Signal</keyword>
<gene>
    <name evidence="2" type="ORF">RRF57_001031</name>
</gene>
<evidence type="ECO:0000256" key="1">
    <source>
        <dbReference type="SAM" id="SignalP"/>
    </source>
</evidence>
<reference evidence="2 3" key="1">
    <citation type="submission" date="2023-10" db="EMBL/GenBank/DDBJ databases">
        <title>Draft genome sequence of Xylaria bambusicola isolate GMP-LS, the root and basal stem rot pathogen of sugarcane in Indonesia.</title>
        <authorList>
            <person name="Selvaraj P."/>
            <person name="Muralishankar V."/>
            <person name="Muruganantham S."/>
            <person name="Sp S."/>
            <person name="Haryani S."/>
            <person name="Lau K.J.X."/>
            <person name="Naqvi N.I."/>
        </authorList>
    </citation>
    <scope>NUCLEOTIDE SEQUENCE [LARGE SCALE GENOMIC DNA]</scope>
    <source>
        <strain evidence="2">GMP-LS</strain>
    </source>
</reference>
<feature type="chain" id="PRO_5042920959" description="Hydrophobin" evidence="1">
    <location>
        <begin position="19"/>
        <end position="158"/>
    </location>
</feature>
<evidence type="ECO:0008006" key="4">
    <source>
        <dbReference type="Google" id="ProtNLM"/>
    </source>
</evidence>
<protein>
    <recommendedName>
        <fullName evidence="4">Hydrophobin</fullName>
    </recommendedName>
</protein>
<dbReference type="AlphaFoldDB" id="A0AAN7U4W9"/>